<protein>
    <submittedName>
        <fullName evidence="2">Uncharacterized protein</fullName>
    </submittedName>
</protein>
<reference evidence="2" key="1">
    <citation type="journal article" date="2018" name="Genome Biol.">
        <title>SKESA: strategic k-mer extension for scrupulous assemblies.</title>
        <authorList>
            <person name="Souvorov A."/>
            <person name="Agarwala R."/>
            <person name="Lipman D.J."/>
        </authorList>
    </citation>
    <scope>NUCLEOTIDE SEQUENCE</scope>
    <source>
        <strain evidence="2">R404</strain>
    </source>
</reference>
<organism evidence="2 3">
    <name type="scientific">Klebsiella oxytoca</name>
    <dbReference type="NCBI Taxonomy" id="571"/>
    <lineage>
        <taxon>Bacteria</taxon>
        <taxon>Pseudomonadati</taxon>
        <taxon>Pseudomonadota</taxon>
        <taxon>Gammaproteobacteria</taxon>
        <taxon>Enterobacterales</taxon>
        <taxon>Enterobacteriaceae</taxon>
        <taxon>Klebsiella/Raoultella group</taxon>
        <taxon>Klebsiella</taxon>
    </lineage>
</organism>
<evidence type="ECO:0000313" key="3">
    <source>
        <dbReference type="Proteomes" id="UP000856143"/>
    </source>
</evidence>
<dbReference type="Proteomes" id="UP000856143">
    <property type="component" value="Unassembled WGS sequence"/>
</dbReference>
<evidence type="ECO:0000313" key="2">
    <source>
        <dbReference type="EMBL" id="HAT1681208.1"/>
    </source>
</evidence>
<sequence length="126" mass="13701">MASAANSPRLALRLAGLQVYNRLRLSSADKRNRHPEDLTQFTVACNWVARIRQQPPSGGFNRIHSRLQLGSPDKAQPPSGEFNPVHSRLQLGSPDKAHPPSGGFNPVHSRLQLGSPDKAIAAIRGI</sequence>
<evidence type="ECO:0000256" key="1">
    <source>
        <dbReference type="SAM" id="MobiDB-lite"/>
    </source>
</evidence>
<proteinExistence type="predicted"/>
<accession>A0AAN5L6X9</accession>
<reference evidence="2" key="2">
    <citation type="submission" date="2020-11" db="EMBL/GenBank/DDBJ databases">
        <authorList>
            <consortium name="NCBI Pathogen Detection Project"/>
        </authorList>
    </citation>
    <scope>NUCLEOTIDE SEQUENCE</scope>
    <source>
        <strain evidence="2">R404</strain>
    </source>
</reference>
<dbReference type="EMBL" id="DACSEO010000016">
    <property type="protein sequence ID" value="HAT1681208.1"/>
    <property type="molecule type" value="Genomic_DNA"/>
</dbReference>
<dbReference type="AlphaFoldDB" id="A0AAN5L6X9"/>
<name>A0AAN5L6X9_KLEOX</name>
<comment type="caution">
    <text evidence="2">The sequence shown here is derived from an EMBL/GenBank/DDBJ whole genome shotgun (WGS) entry which is preliminary data.</text>
</comment>
<gene>
    <name evidence="2" type="ORF">I8Y21_001848</name>
</gene>
<feature type="region of interest" description="Disordered" evidence="1">
    <location>
        <begin position="53"/>
        <end position="111"/>
    </location>
</feature>